<evidence type="ECO:0000256" key="1">
    <source>
        <dbReference type="SAM" id="Phobius"/>
    </source>
</evidence>
<protein>
    <submittedName>
        <fullName evidence="2">Uncharacterized protein</fullName>
    </submittedName>
</protein>
<dbReference type="RefSeq" id="WP_058745234.1">
    <property type="nucleotide sequence ID" value="NZ_LDTF01000036.1"/>
</dbReference>
<feature type="transmembrane region" description="Helical" evidence="1">
    <location>
        <begin position="95"/>
        <end position="115"/>
    </location>
</feature>
<comment type="caution">
    <text evidence="2">The sequence shown here is derived from an EMBL/GenBank/DDBJ whole genome shotgun (WGS) entry which is preliminary data.</text>
</comment>
<keyword evidence="1" id="KW-1133">Transmembrane helix</keyword>
<keyword evidence="1" id="KW-0472">Membrane</keyword>
<proteinExistence type="predicted"/>
<dbReference type="AlphaFoldDB" id="A0A147IU60"/>
<name>A0A147IU60_9SPHN</name>
<organism evidence="2 3">
    <name type="scientific">Sphingomonas yabuuchiae</name>
    <dbReference type="NCBI Taxonomy" id="172044"/>
    <lineage>
        <taxon>Bacteria</taxon>
        <taxon>Pseudomonadati</taxon>
        <taxon>Pseudomonadota</taxon>
        <taxon>Alphaproteobacteria</taxon>
        <taxon>Sphingomonadales</taxon>
        <taxon>Sphingomonadaceae</taxon>
        <taxon>Sphingomonas</taxon>
    </lineage>
</organism>
<dbReference type="PATRIC" id="fig|172044.3.peg.1403"/>
<dbReference type="Proteomes" id="UP000073923">
    <property type="component" value="Unassembled WGS sequence"/>
</dbReference>
<gene>
    <name evidence="2" type="ORF">NS355_08055</name>
</gene>
<feature type="transmembrane region" description="Helical" evidence="1">
    <location>
        <begin position="59"/>
        <end position="83"/>
    </location>
</feature>
<accession>A0A147IU60</accession>
<keyword evidence="1" id="KW-0812">Transmembrane</keyword>
<evidence type="ECO:0000313" key="3">
    <source>
        <dbReference type="Proteomes" id="UP000073923"/>
    </source>
</evidence>
<dbReference type="EMBL" id="LDTF01000036">
    <property type="protein sequence ID" value="KTT98870.1"/>
    <property type="molecule type" value="Genomic_DNA"/>
</dbReference>
<evidence type="ECO:0000313" key="2">
    <source>
        <dbReference type="EMBL" id="KTT98870.1"/>
    </source>
</evidence>
<sequence length="143" mass="16022">MGVYVNLKCRGCGESLTGGYVRTYAGIGEPLIDCPRCKTVNSHADRVTEWQLMGGFRRFWLFLTLGWSTLFFYGIGGTVLATFLLVKEVTRSEEAVFAIIAAALAIGLLRLFLYFRKGIRLSSERMCNPAYREKLRRHGLASG</sequence>
<reference evidence="2 3" key="1">
    <citation type="journal article" date="2016" name="Front. Microbiol.">
        <title>Genomic Resource of Rice Seed Associated Bacteria.</title>
        <authorList>
            <person name="Midha S."/>
            <person name="Bansal K."/>
            <person name="Sharma S."/>
            <person name="Kumar N."/>
            <person name="Patil P.P."/>
            <person name="Chaudhry V."/>
            <person name="Patil P.B."/>
        </authorList>
    </citation>
    <scope>NUCLEOTIDE SEQUENCE [LARGE SCALE GENOMIC DNA]</scope>
    <source>
        <strain evidence="2 3">NS355</strain>
    </source>
</reference>
<dbReference type="OrthoDB" id="8479272at2"/>